<dbReference type="GO" id="GO:0006269">
    <property type="term" value="P:DNA replication, synthesis of primer"/>
    <property type="evidence" value="ECO:0007669"/>
    <property type="project" value="TreeGrafter"/>
</dbReference>
<dbReference type="InterPro" id="IPR050219">
    <property type="entry name" value="DnaG_primase"/>
</dbReference>
<dbReference type="EMBL" id="FPBH01000029">
    <property type="protein sequence ID" value="SFU24700.1"/>
    <property type="molecule type" value="Genomic_DNA"/>
</dbReference>
<name>A0A1I7EL97_9BURK</name>
<organism evidence="1 2">
    <name type="scientific">Paraburkholderia aspalathi</name>
    <dbReference type="NCBI Taxonomy" id="1324617"/>
    <lineage>
        <taxon>Bacteria</taxon>
        <taxon>Pseudomonadati</taxon>
        <taxon>Pseudomonadota</taxon>
        <taxon>Betaproteobacteria</taxon>
        <taxon>Burkholderiales</taxon>
        <taxon>Burkholderiaceae</taxon>
        <taxon>Paraburkholderia</taxon>
    </lineage>
</organism>
<reference evidence="1 2" key="1">
    <citation type="submission" date="2016-10" db="EMBL/GenBank/DDBJ databases">
        <authorList>
            <person name="de Groot N.N."/>
        </authorList>
    </citation>
    <scope>NUCLEOTIDE SEQUENCE [LARGE SCALE GENOMIC DNA]</scope>
    <source>
        <strain evidence="1 2">LMG 27731</strain>
    </source>
</reference>
<dbReference type="InterPro" id="IPR034154">
    <property type="entry name" value="TOPRIM_DnaG/twinkle"/>
</dbReference>
<dbReference type="Proteomes" id="UP000198844">
    <property type="component" value="Unassembled WGS sequence"/>
</dbReference>
<dbReference type="SUPFAM" id="SSF56731">
    <property type="entry name" value="DNA primase core"/>
    <property type="match status" value="1"/>
</dbReference>
<evidence type="ECO:0000313" key="1">
    <source>
        <dbReference type="EMBL" id="SFU24700.1"/>
    </source>
</evidence>
<sequence length="891" mass="100801">MRASLHHDITQRLLADYGFKHAGAWLQQGRCPACEKKELHAHADAPWVLKCGRLNNCGAQFHVKDLYRDLFESWSDRFKPTPTNPNAAADAYLRDARAFDLERIRGWYAQDSYWNGQLKAGSATVRFPLPAGGYWERIIDRPERFGKRKANFNGSYGGTWWEAPGADLTRSDEVWIVEGIFDAIALLHHGITAVSALSCTNYPAKALELLRAAVVSGKCPRLVWALDADKAGQSATRKWVERARADGWTAVAAQIPQRGRDKLDWNDMHQRKALAPADIKEYRYHGDLLLVDTPTDKARLIYNHDGYNAFSFIHHGRLYWFKLDLERYAKARELVEKTAKFESEDELREHAVQQASTVTTLANCVPTALYFQEKKVTDESWYYFHIDGPDKGDVVKNTFTGTQLASTAEFKKRLLSIAPGAVFTGTTQQLDHLMVHHWGIGLKRVKTIDFIGYSSEHECYVFQNTAIKGGEVYALNDEDYFDIGPLSIKSVNHSVSLALNADTDNFSTAWLNPLWKAFGAKGVVALAFWLGTLFAEQIRAKHKSYPFFELIGEPGSGKTTMLEFLWKLVGRLDYEGFDPSKSSLAGRARNMSQVGNLPVVLIEGDRGDDGNKAKGFDWDELKTAYNGRSVRARGTKTSGNETDEPPFRGSIVISQNAKVEASEAVMQRIVHVRMDRATQTAETRAAAGQLEQWPIDQLSGFAITAAKNEAQVLEQFFERFTQYRDELAARPDIRTGRIAMIHGQMRALVDALELVIPLTAEQREATHAELGSMALERQRSISTDHPLVEDFWEAFDYLDAGEASRLNHSHDPDLIAISLRHFEQVAQEHKLRITPLVDLKRVLKTSRARKYVDQKVVRSAINERRNLEKHLEHRPEAVRCWIFEKPKNRTA</sequence>
<dbReference type="PANTHER" id="PTHR30313">
    <property type="entry name" value="DNA PRIMASE"/>
    <property type="match status" value="1"/>
</dbReference>
<dbReference type="RefSeq" id="WP_093643799.1">
    <property type="nucleotide sequence ID" value="NZ_FPBH01000029.1"/>
</dbReference>
<dbReference type="Pfam" id="PF13155">
    <property type="entry name" value="Toprim_2"/>
    <property type="match status" value="1"/>
</dbReference>
<dbReference type="OrthoDB" id="5618772at2"/>
<dbReference type="AlphaFoldDB" id="A0A1I7EL97"/>
<dbReference type="GO" id="GO:0005737">
    <property type="term" value="C:cytoplasm"/>
    <property type="evidence" value="ECO:0007669"/>
    <property type="project" value="TreeGrafter"/>
</dbReference>
<dbReference type="PANTHER" id="PTHR30313:SF2">
    <property type="entry name" value="DNA PRIMASE"/>
    <property type="match status" value="1"/>
</dbReference>
<accession>A0A1I7EL97</accession>
<evidence type="ECO:0000313" key="2">
    <source>
        <dbReference type="Proteomes" id="UP000198844"/>
    </source>
</evidence>
<proteinExistence type="predicted"/>
<dbReference type="CDD" id="cd01029">
    <property type="entry name" value="TOPRIM_primases"/>
    <property type="match status" value="1"/>
</dbReference>
<dbReference type="Gene3D" id="3.40.1360.10">
    <property type="match status" value="1"/>
</dbReference>
<gene>
    <name evidence="1" type="ORF">SAMN05192563_10298</name>
</gene>
<protein>
    <submittedName>
        <fullName evidence="1">Toprim-like</fullName>
    </submittedName>
</protein>